<dbReference type="Pfam" id="PF02308">
    <property type="entry name" value="MgtC"/>
    <property type="match status" value="1"/>
</dbReference>
<dbReference type="GO" id="GO:0005886">
    <property type="term" value="C:plasma membrane"/>
    <property type="evidence" value="ECO:0007669"/>
    <property type="project" value="UniProtKB-SubCell"/>
</dbReference>
<accession>A0A940P8E5</accession>
<evidence type="ECO:0000256" key="3">
    <source>
        <dbReference type="ARBA" id="ARBA00022475"/>
    </source>
</evidence>
<dbReference type="InterPro" id="IPR049177">
    <property type="entry name" value="MgtC_SapB_SrpB_YhiD_N"/>
</dbReference>
<evidence type="ECO:0000259" key="9">
    <source>
        <dbReference type="Pfam" id="PF21770"/>
    </source>
</evidence>
<dbReference type="Gene3D" id="3.30.70.260">
    <property type="match status" value="1"/>
</dbReference>
<evidence type="ECO:0000259" key="8">
    <source>
        <dbReference type="Pfam" id="PF02308"/>
    </source>
</evidence>
<keyword evidence="3" id="KW-1003">Cell membrane</keyword>
<evidence type="ECO:0000256" key="1">
    <source>
        <dbReference type="ARBA" id="ARBA00004651"/>
    </source>
</evidence>
<evidence type="ECO:0000256" key="7">
    <source>
        <dbReference type="SAM" id="Phobius"/>
    </source>
</evidence>
<comment type="similarity">
    <text evidence="2">Belongs to the MgtC/SapB family.</text>
</comment>
<dbReference type="PANTHER" id="PTHR33778:SF3">
    <property type="entry name" value="PROTEIN MGTC"/>
    <property type="match status" value="1"/>
</dbReference>
<dbReference type="Pfam" id="PF21770">
    <property type="entry name" value="MgtC_SapB_C"/>
    <property type="match status" value="1"/>
</dbReference>
<keyword evidence="11" id="KW-1185">Reference proteome</keyword>
<dbReference type="InterPro" id="IPR003416">
    <property type="entry name" value="MgtC/SapB/SrpB/YhiD_fam"/>
</dbReference>
<gene>
    <name evidence="10" type="ORF">I6N95_03065</name>
</gene>
<dbReference type="Proteomes" id="UP000674938">
    <property type="component" value="Unassembled WGS sequence"/>
</dbReference>
<dbReference type="RefSeq" id="WP_209524885.1">
    <property type="nucleotide sequence ID" value="NZ_JAEEGA010000002.1"/>
</dbReference>
<organism evidence="10 11">
    <name type="scientific">Vagococcus allomyrinae</name>
    <dbReference type="NCBI Taxonomy" id="2794353"/>
    <lineage>
        <taxon>Bacteria</taxon>
        <taxon>Bacillati</taxon>
        <taxon>Bacillota</taxon>
        <taxon>Bacilli</taxon>
        <taxon>Lactobacillales</taxon>
        <taxon>Enterococcaceae</taxon>
        <taxon>Vagococcus</taxon>
    </lineage>
</organism>
<keyword evidence="4 7" id="KW-0812">Transmembrane</keyword>
<keyword evidence="5 7" id="KW-1133">Transmembrane helix</keyword>
<evidence type="ECO:0000313" key="10">
    <source>
        <dbReference type="EMBL" id="MBP1039985.1"/>
    </source>
</evidence>
<dbReference type="PANTHER" id="PTHR33778">
    <property type="entry name" value="PROTEIN MGTC"/>
    <property type="match status" value="1"/>
</dbReference>
<evidence type="ECO:0000256" key="6">
    <source>
        <dbReference type="ARBA" id="ARBA00023136"/>
    </source>
</evidence>
<evidence type="ECO:0000256" key="2">
    <source>
        <dbReference type="ARBA" id="ARBA00009298"/>
    </source>
</evidence>
<feature type="transmembrane region" description="Helical" evidence="7">
    <location>
        <begin position="36"/>
        <end position="54"/>
    </location>
</feature>
<keyword evidence="6 7" id="KW-0472">Membrane</keyword>
<reference evidence="10" key="1">
    <citation type="submission" date="2020-12" db="EMBL/GenBank/DDBJ databases">
        <title>Vagococcus allomyrinae sp. nov. and Enterococcus lavae sp. nov., isolated from the larvae of Allomyrina dichotoma.</title>
        <authorList>
            <person name="Lee S.D."/>
        </authorList>
    </citation>
    <scope>NUCLEOTIDE SEQUENCE</scope>
    <source>
        <strain evidence="10">BWB3-3</strain>
    </source>
</reference>
<feature type="transmembrane region" description="Helical" evidence="7">
    <location>
        <begin position="6"/>
        <end position="24"/>
    </location>
</feature>
<dbReference type="InterPro" id="IPR048640">
    <property type="entry name" value="MgtC-like_C"/>
</dbReference>
<evidence type="ECO:0000256" key="5">
    <source>
        <dbReference type="ARBA" id="ARBA00022989"/>
    </source>
</evidence>
<evidence type="ECO:0000256" key="4">
    <source>
        <dbReference type="ARBA" id="ARBA00022692"/>
    </source>
</evidence>
<feature type="domain" description="MgtC/SapB/SrpB/YhiD N-terminal" evidence="8">
    <location>
        <begin position="11"/>
        <end position="132"/>
    </location>
</feature>
<feature type="domain" description="MgtC-like C-terminal" evidence="9">
    <location>
        <begin position="147"/>
        <end position="221"/>
    </location>
</feature>
<protein>
    <submittedName>
        <fullName evidence="10">MgtC/SapB family protein</fullName>
    </submittedName>
</protein>
<dbReference type="EMBL" id="JAEEGA010000002">
    <property type="protein sequence ID" value="MBP1039985.1"/>
    <property type="molecule type" value="Genomic_DNA"/>
</dbReference>
<proteinExistence type="inferred from homology"/>
<comment type="caution">
    <text evidence="10">The sequence shown here is derived from an EMBL/GenBank/DDBJ whole genome shotgun (WGS) entry which is preliminary data.</text>
</comment>
<sequence>MAELVRYTAILIISILAGSLIGVERQWRQKLAGIRTTALVCFGSTLFVKLAMFIQDDSSPTRIAAQVVSGIGFLTGGVIIRDGFTVTGINTAATLWCSAAVGTLIGSDFIYEGLIGAVLIMIVNTLLRDISRRMDSFSDKQIKERLYYVSITCDRESEVMIRTRMIQLMNQLQLNFTKLSFLDVSKRETEVSLIVEGVGVEQALVQLFIEKLSYEEGILAVELLQDEQFKA</sequence>
<dbReference type="AlphaFoldDB" id="A0A940P8E5"/>
<comment type="subcellular location">
    <subcellularLocation>
        <location evidence="1">Cell membrane</location>
        <topology evidence="1">Multi-pass membrane protein</topology>
    </subcellularLocation>
</comment>
<evidence type="ECO:0000313" key="11">
    <source>
        <dbReference type="Proteomes" id="UP000674938"/>
    </source>
</evidence>
<feature type="transmembrane region" description="Helical" evidence="7">
    <location>
        <begin position="109"/>
        <end position="127"/>
    </location>
</feature>
<name>A0A940P8E5_9ENTE</name>
<dbReference type="PRINTS" id="PR01837">
    <property type="entry name" value="MGTCSAPBPROT"/>
</dbReference>